<protein>
    <submittedName>
        <fullName evidence="1">Uncharacterized protein</fullName>
    </submittedName>
</protein>
<keyword evidence="2" id="KW-1185">Reference proteome</keyword>
<sequence length="42" mass="4639">MQAIALYDTASDALTFKRKRNDHRLLGNGIHLPTPAAFTEAL</sequence>
<accession>A0A0C5VGR8</accession>
<gene>
    <name evidence="1" type="ORF">YC6258_01363</name>
</gene>
<name>A0A0C5VGR8_9GAMM</name>
<dbReference type="STRING" id="1445510.YC6258_01363"/>
<evidence type="ECO:0000313" key="1">
    <source>
        <dbReference type="EMBL" id="AJQ93411.1"/>
    </source>
</evidence>
<proteinExistence type="predicted"/>
<evidence type="ECO:0000313" key="2">
    <source>
        <dbReference type="Proteomes" id="UP000032266"/>
    </source>
</evidence>
<reference evidence="1 2" key="1">
    <citation type="submission" date="2014-01" db="EMBL/GenBank/DDBJ databases">
        <title>Full genme sequencing of cellulolytic bacterium Gynuella sunshinyii YC6258T gen. nov., sp. nov.</title>
        <authorList>
            <person name="Khan H."/>
            <person name="Chung E.J."/>
            <person name="Chung Y.R."/>
        </authorList>
    </citation>
    <scope>NUCLEOTIDE SEQUENCE [LARGE SCALE GENOMIC DNA]</scope>
    <source>
        <strain evidence="1 2">YC6258</strain>
    </source>
</reference>
<dbReference type="EMBL" id="CP007142">
    <property type="protein sequence ID" value="AJQ93411.1"/>
    <property type="molecule type" value="Genomic_DNA"/>
</dbReference>
<dbReference type="AlphaFoldDB" id="A0A0C5VGR8"/>
<dbReference type="Proteomes" id="UP000032266">
    <property type="component" value="Chromosome"/>
</dbReference>
<organism evidence="1 2">
    <name type="scientific">Gynuella sunshinyii YC6258</name>
    <dbReference type="NCBI Taxonomy" id="1445510"/>
    <lineage>
        <taxon>Bacteria</taxon>
        <taxon>Pseudomonadati</taxon>
        <taxon>Pseudomonadota</taxon>
        <taxon>Gammaproteobacteria</taxon>
        <taxon>Oceanospirillales</taxon>
        <taxon>Saccharospirillaceae</taxon>
        <taxon>Gynuella</taxon>
    </lineage>
</organism>
<dbReference type="KEGG" id="gsn:YC6258_01363"/>
<dbReference type="HOGENOM" id="CLU_3252271_0_0_6"/>